<gene>
    <name evidence="2" type="ORF">NK662_22145</name>
</gene>
<keyword evidence="1" id="KW-0472">Membrane</keyword>
<feature type="transmembrane region" description="Helical" evidence="1">
    <location>
        <begin position="276"/>
        <end position="302"/>
    </location>
</feature>
<feature type="transmembrane region" description="Helical" evidence="1">
    <location>
        <begin position="74"/>
        <end position="91"/>
    </location>
</feature>
<keyword evidence="3" id="KW-1185">Reference proteome</keyword>
<name>A0AA41XE41_9BACI</name>
<feature type="transmembrane region" description="Helical" evidence="1">
    <location>
        <begin position="169"/>
        <end position="194"/>
    </location>
</feature>
<evidence type="ECO:0000313" key="2">
    <source>
        <dbReference type="EMBL" id="MCP8971228.1"/>
    </source>
</evidence>
<feature type="transmembrane region" description="Helical" evidence="1">
    <location>
        <begin position="103"/>
        <end position="123"/>
    </location>
</feature>
<dbReference type="EMBL" id="JANCLT010000021">
    <property type="protein sequence ID" value="MCP8971228.1"/>
    <property type="molecule type" value="Genomic_DNA"/>
</dbReference>
<proteinExistence type="predicted"/>
<comment type="caution">
    <text evidence="2">The sequence shown here is derived from an EMBL/GenBank/DDBJ whole genome shotgun (WGS) entry which is preliminary data.</text>
</comment>
<reference evidence="2" key="1">
    <citation type="submission" date="2022-07" db="EMBL/GenBank/DDBJ databases">
        <authorList>
            <person name="Li W.-J."/>
            <person name="Deng Q.-Q."/>
        </authorList>
    </citation>
    <scope>NUCLEOTIDE SEQUENCE</scope>
    <source>
        <strain evidence="2">SYSU M60031</strain>
    </source>
</reference>
<dbReference type="Pfam" id="PF09991">
    <property type="entry name" value="DUF2232"/>
    <property type="match status" value="1"/>
</dbReference>
<feature type="transmembrane region" description="Helical" evidence="1">
    <location>
        <begin position="237"/>
        <end position="264"/>
    </location>
</feature>
<accession>A0AA41XE41</accession>
<feature type="transmembrane region" description="Helical" evidence="1">
    <location>
        <begin position="12"/>
        <end position="38"/>
    </location>
</feature>
<dbReference type="PANTHER" id="PTHR41324:SF1">
    <property type="entry name" value="DUF2232 DOMAIN-CONTAINING PROTEIN"/>
    <property type="match status" value="1"/>
</dbReference>
<keyword evidence="1" id="KW-0812">Transmembrane</keyword>
<dbReference type="PANTHER" id="PTHR41324">
    <property type="entry name" value="MEMBRANE PROTEIN-RELATED"/>
    <property type="match status" value="1"/>
</dbReference>
<dbReference type="InterPro" id="IPR018710">
    <property type="entry name" value="DUF2232"/>
</dbReference>
<feature type="transmembrane region" description="Helical" evidence="1">
    <location>
        <begin position="50"/>
        <end position="67"/>
    </location>
</feature>
<dbReference type="Proteomes" id="UP001156102">
    <property type="component" value="Unassembled WGS sequence"/>
</dbReference>
<feature type="transmembrane region" description="Helical" evidence="1">
    <location>
        <begin position="214"/>
        <end position="230"/>
    </location>
</feature>
<evidence type="ECO:0000256" key="1">
    <source>
        <dbReference type="SAM" id="Phobius"/>
    </source>
</evidence>
<evidence type="ECO:0000313" key="3">
    <source>
        <dbReference type="Proteomes" id="UP001156102"/>
    </source>
</evidence>
<sequence>MRNARRLTEGAVLLAIYAVLLLSSMYIPLLGLLTTFVLPLPFIIFTMRHHIRYTAVLLVAASGVTFILSSPLNIINTILSGLTGIVIGWMYQRGKGQVETFLASTVVILLNFVVLYVVSVKFLEFDMLQQLRTTMEESLQQAEKFAKLTGSANTQSIDQFRKVMDTVQYLLPAMFVMGAAMLAFVTQAVTVPILKKLRLSVPPWPPFRDIQLPRHLLLLYIVILLVSIFVRPAEKSFLYMALLNANIIFQFLTALHGLAFLAYFAHVRGYPKAVPIVAGILGFLIPILFSIYSFLGIIDLGFSLRRLLKRA</sequence>
<dbReference type="AlphaFoldDB" id="A0AA41XE41"/>
<dbReference type="RefSeq" id="WP_254761156.1">
    <property type="nucleotide sequence ID" value="NZ_JANCLT010000021.1"/>
</dbReference>
<organism evidence="2 3">
    <name type="scientific">Ectobacillus ponti</name>
    <dbReference type="NCBI Taxonomy" id="2961894"/>
    <lineage>
        <taxon>Bacteria</taxon>
        <taxon>Bacillati</taxon>
        <taxon>Bacillota</taxon>
        <taxon>Bacilli</taxon>
        <taxon>Bacillales</taxon>
        <taxon>Bacillaceae</taxon>
        <taxon>Ectobacillus</taxon>
    </lineage>
</organism>
<keyword evidence="1" id="KW-1133">Transmembrane helix</keyword>
<protein>
    <submittedName>
        <fullName evidence="2">YybS family protein</fullName>
    </submittedName>
</protein>